<feature type="domain" description="Reverse transcriptase" evidence="16">
    <location>
        <begin position="733"/>
        <end position="913"/>
    </location>
</feature>
<dbReference type="InterPro" id="IPR021109">
    <property type="entry name" value="Peptidase_aspartic_dom_sf"/>
</dbReference>
<dbReference type="Gene3D" id="2.40.70.10">
    <property type="entry name" value="Acid Proteases"/>
    <property type="match status" value="1"/>
</dbReference>
<dbReference type="EC" id="2.7.7.49" evidence="3"/>
<dbReference type="PROSITE" id="PS50994">
    <property type="entry name" value="INTEGRASE"/>
    <property type="match status" value="1"/>
</dbReference>
<feature type="region of interest" description="Disordered" evidence="13">
    <location>
        <begin position="56"/>
        <end position="88"/>
    </location>
</feature>
<dbReference type="Pfam" id="PF00078">
    <property type="entry name" value="RVT_1"/>
    <property type="match status" value="1"/>
</dbReference>
<feature type="compositionally biased region" description="Acidic residues" evidence="13">
    <location>
        <begin position="1439"/>
        <end position="1451"/>
    </location>
</feature>
<evidence type="ECO:0000256" key="8">
    <source>
        <dbReference type="ARBA" id="ARBA00022801"/>
    </source>
</evidence>
<dbReference type="InterPro" id="IPR041373">
    <property type="entry name" value="RT_RNaseH"/>
</dbReference>
<evidence type="ECO:0000256" key="3">
    <source>
        <dbReference type="ARBA" id="ARBA00012493"/>
    </source>
</evidence>
<dbReference type="GO" id="GO:0003964">
    <property type="term" value="F:RNA-directed DNA polymerase activity"/>
    <property type="evidence" value="ECO:0007669"/>
    <property type="project" value="UniProtKB-KW"/>
</dbReference>
<dbReference type="GO" id="GO:0003723">
    <property type="term" value="F:RNA binding"/>
    <property type="evidence" value="ECO:0007669"/>
    <property type="project" value="UniProtKB-KW"/>
</dbReference>
<keyword evidence="5" id="KW-0548">Nucleotidyltransferase</keyword>
<reference evidence="18 19" key="2">
    <citation type="submission" date="2020-04" db="EMBL/GenBank/DDBJ databases">
        <title>Genome sequencing and assembly of multiple isolates from the Colletotrichum gloeosporioides species complex.</title>
        <authorList>
            <person name="Gan P."/>
            <person name="Shirasu K."/>
        </authorList>
    </citation>
    <scope>NUCLEOTIDE SEQUENCE [LARGE SCALE GENOMIC DNA]</scope>
    <source>
        <strain evidence="18 19">Nara gc5</strain>
    </source>
</reference>
<proteinExistence type="predicted"/>
<feature type="compositionally biased region" description="Basic residues" evidence="13">
    <location>
        <begin position="419"/>
        <end position="435"/>
    </location>
</feature>
<dbReference type="SMART" id="SM00343">
    <property type="entry name" value="ZnF_C2HC"/>
    <property type="match status" value="1"/>
</dbReference>
<comment type="subcellular location">
    <subcellularLocation>
        <location evidence="1">Mitochondrion</location>
    </subcellularLocation>
</comment>
<reference evidence="18 19" key="1">
    <citation type="submission" date="2012-08" db="EMBL/GenBank/DDBJ databases">
        <authorList>
            <person name="Gan P.H.P."/>
            <person name="Ikeda K."/>
            <person name="Irieda H."/>
            <person name="Narusaka M."/>
            <person name="O'Connell R.J."/>
            <person name="Narusaka Y."/>
            <person name="Takano Y."/>
            <person name="Kubo Y."/>
            <person name="Shirasu K."/>
        </authorList>
    </citation>
    <scope>NUCLEOTIDE SEQUENCE [LARGE SCALE GENOMIC DNA]</scope>
    <source>
        <strain evidence="18 19">Nara gc5</strain>
    </source>
</reference>
<evidence type="ECO:0000256" key="6">
    <source>
        <dbReference type="ARBA" id="ARBA00022722"/>
    </source>
</evidence>
<keyword evidence="12" id="KW-0862">Zinc</keyword>
<dbReference type="Pfam" id="PF00665">
    <property type="entry name" value="rve"/>
    <property type="match status" value="1"/>
</dbReference>
<keyword evidence="19" id="KW-1185">Reference proteome</keyword>
<feature type="compositionally biased region" description="Basic and acidic residues" evidence="13">
    <location>
        <begin position="394"/>
        <end position="404"/>
    </location>
</feature>
<comment type="caution">
    <text evidence="18">The sequence shown here is derived from an EMBL/GenBank/DDBJ whole genome shotgun (WGS) entry which is preliminary data.</text>
</comment>
<feature type="domain" description="Integrase catalytic" evidence="17">
    <location>
        <begin position="1146"/>
        <end position="1317"/>
    </location>
</feature>
<evidence type="ECO:0000256" key="12">
    <source>
        <dbReference type="PROSITE-ProRule" id="PRU00047"/>
    </source>
</evidence>
<dbReference type="InterPro" id="IPR043128">
    <property type="entry name" value="Rev_trsase/Diguanyl_cyclase"/>
</dbReference>
<dbReference type="InterPro" id="IPR000953">
    <property type="entry name" value="Chromo/chromo_shadow_dom"/>
</dbReference>
<comment type="subunit">
    <text evidence="2">Component of the NuA4 histone acetyltransferase complex.</text>
</comment>
<dbReference type="InParanoid" id="A0A7J6IE68"/>
<evidence type="ECO:0000259" key="17">
    <source>
        <dbReference type="PROSITE" id="PS50994"/>
    </source>
</evidence>
<keyword evidence="11" id="KW-0496">Mitochondrion</keyword>
<keyword evidence="9" id="KW-0694">RNA-binding</keyword>
<dbReference type="InterPro" id="IPR036397">
    <property type="entry name" value="RNaseH_sf"/>
</dbReference>
<gene>
    <name evidence="18" type="ORF">CGGC5_v017044</name>
</gene>
<dbReference type="Pfam" id="PF17917">
    <property type="entry name" value="RT_RNaseH"/>
    <property type="match status" value="1"/>
</dbReference>
<keyword evidence="8" id="KW-0378">Hydrolase</keyword>
<dbReference type="Gene3D" id="3.30.70.270">
    <property type="match status" value="2"/>
</dbReference>
<dbReference type="Gene3D" id="4.10.60.10">
    <property type="entry name" value="Zinc finger, CCHC-type"/>
    <property type="match status" value="1"/>
</dbReference>
<evidence type="ECO:0000259" key="15">
    <source>
        <dbReference type="PROSITE" id="PS50158"/>
    </source>
</evidence>
<dbReference type="SUPFAM" id="SSF57756">
    <property type="entry name" value="Retrovirus zinc finger-like domains"/>
    <property type="match status" value="1"/>
</dbReference>
<sequence>MLRLSPASGLSFIEQLPSELKDLSATPCAPSTVLYYLRATRRPAVFANEKTLYGTSRERHDDSLEGSATRRRYMEPHESGTMDPPEGSVNDAMNAEIDRRINEAVNASVRPLQDQMAQQTAQMTQLLTALNGLMSTDRATPTPLASSVTTPSTADTTIQATSDGITMAARGRRKHQIPNPPKFSGIRKDFQRWFLEMKGKIRRDREAFDCDADIFAYIYARLEGTAQTMASPYYAQGGADGAESSDQFMQYLETRYGDPNAEARALDRLRTIRQKENESFATFLPKFEKELAEGGGGHWADAVRINYLKGALNSTLRDRLISVIDPPKTYPEYARVLMIIGSGLDSRTYQERHERRRYRDADGDTLMAGVSRTKEPRRAAKSQRYRSDSSSSEDNIRPQKDNRKCYNCNKIGHIATRCPKPRRSGPKKVKKVEKAKRREESSDSNAIEELGSSEAEESSGKDDITEWKQFKHHMSSKSAVITTRIHKGTQADALVDTGCDLYSLIDHDLARKLRLPVVDRSERLLGSFSDATGATKATGVVVFNLELCGYDEKIFAYTVRSLGDDLFLGKPWMERNRILYDAAAQRIRHRRGGVDLRLKGEEEPDRVREIRAARLLPGAPFTALYRRAQRDTKRTAGYEVRAISLADIQKALTKKTEKADLKALLPPAILAEFHKLFQPDEAANLPPHRPGVDHKIPIKQDSSGNETVLPWGPLYSMSREELLVLRKTLRDLLDKGFIRASSSEASAPVLFVRKPGGGIRFCVDYRALNELTKRDRYPLPLIQETLRTVSAAKWFTKLDVVAAFHKIRIAEGEEHKTAFRTRYGLFEWLVVPFGLTGAPATFQRYINGVLREYLDDFATAYMDDVLIYSNGSRQDHEAKVKLVLRKLALAGLRLDPHKCAFSVKTVKYLGFIITAGVGISCDPEKLKAIKEWAAPKTVKGVRSFLGFANYYRIFIPAYSEIAGPLISLTKKGVLFHWGKEQEVAFQELKRIFAAKPILHQLDPERTTYVEADCSGFALGGVLSQEDEHGRRHAVAYHSQRLNAAQFNYPIHDKEMLAIISCLRAWRAELQSVNKFKVLSDHKNLKYFMTKQRLTERQSRWAEELSQYNFEIQYRPGSEAVVPDALSRREQDVPTSLEDEREQGRILQLLPERIRSDLAMDFITDLPLTDKGERYLWVIIDRLGKGVTLEAMESMEAEACAERFLSCHFRFHGVPTSIVSDRGSNWTSRFWRQFCKLLGIEQRLSTAYHPQTDGGPERMNQEIQAYLRNYITYSQKDWANNLPAAQLALCSRDSSAIGMSSFFLEHGYHPEPVRVQEADPEDHGGRREDLARKLVTRLQDVMDMARSTLASTQQRYEELANRKRQPTERLEAGDKVWLHMGHYRSPRPCKKLDWLHHKYTVTKVISPYVVELNVPTAIYPRFHVDTLKRAGNDPLPGQTLDDEQPPPIIDDEGEETWNVESIDAAAWKRRGRGRRREVLVKWEGYAERTWEPIETLQGTEAMEAYEQRYGPAMKHDGDPALAPRTRRRRGAGR</sequence>
<evidence type="ECO:0000256" key="13">
    <source>
        <dbReference type="SAM" id="MobiDB-lite"/>
    </source>
</evidence>
<dbReference type="Proteomes" id="UP000011096">
    <property type="component" value="Unassembled WGS sequence"/>
</dbReference>
<dbReference type="InterPro" id="IPR036875">
    <property type="entry name" value="Znf_CCHC_sf"/>
</dbReference>
<feature type="domain" description="CCHC-type" evidence="15">
    <location>
        <begin position="403"/>
        <end position="420"/>
    </location>
</feature>
<keyword evidence="12" id="KW-0863">Zinc-finger</keyword>
<dbReference type="PANTHER" id="PTHR37984:SF5">
    <property type="entry name" value="PROTEIN NYNRIN-LIKE"/>
    <property type="match status" value="1"/>
</dbReference>
<feature type="domain" description="Chromo" evidence="14">
    <location>
        <begin position="1456"/>
        <end position="1516"/>
    </location>
</feature>
<dbReference type="InterPro" id="IPR016197">
    <property type="entry name" value="Chromo-like_dom_sf"/>
</dbReference>
<evidence type="ECO:0000256" key="2">
    <source>
        <dbReference type="ARBA" id="ARBA00011353"/>
    </source>
</evidence>
<evidence type="ECO:0000256" key="10">
    <source>
        <dbReference type="ARBA" id="ARBA00022918"/>
    </source>
</evidence>
<protein>
    <recommendedName>
        <fullName evidence="3">RNA-directed DNA polymerase</fullName>
        <ecNumber evidence="3">2.7.7.49</ecNumber>
    </recommendedName>
</protein>
<evidence type="ECO:0000259" key="16">
    <source>
        <dbReference type="PROSITE" id="PS50878"/>
    </source>
</evidence>
<dbReference type="InterPro" id="IPR000477">
    <property type="entry name" value="RT_dom"/>
</dbReference>
<evidence type="ECO:0000256" key="4">
    <source>
        <dbReference type="ARBA" id="ARBA00022679"/>
    </source>
</evidence>
<dbReference type="InterPro" id="IPR023780">
    <property type="entry name" value="Chromo_domain"/>
</dbReference>
<dbReference type="FunFam" id="3.30.70.270:FF:000020">
    <property type="entry name" value="Transposon Tf2-6 polyprotein-like Protein"/>
    <property type="match status" value="1"/>
</dbReference>
<feature type="region of interest" description="Disordered" evidence="13">
    <location>
        <begin position="1429"/>
        <end position="1451"/>
    </location>
</feature>
<dbReference type="InterPro" id="IPR012337">
    <property type="entry name" value="RNaseH-like_sf"/>
</dbReference>
<dbReference type="InterPro" id="IPR043502">
    <property type="entry name" value="DNA/RNA_pol_sf"/>
</dbReference>
<evidence type="ECO:0000313" key="19">
    <source>
        <dbReference type="Proteomes" id="UP000011096"/>
    </source>
</evidence>
<dbReference type="GO" id="GO:0015074">
    <property type="term" value="P:DNA integration"/>
    <property type="evidence" value="ECO:0007669"/>
    <property type="project" value="InterPro"/>
</dbReference>
<feature type="region of interest" description="Disordered" evidence="13">
    <location>
        <begin position="1509"/>
        <end position="1532"/>
    </location>
</feature>
<dbReference type="CDD" id="cd00303">
    <property type="entry name" value="retropepsin_like"/>
    <property type="match status" value="1"/>
</dbReference>
<organism evidence="18 19">
    <name type="scientific">Colletotrichum fructicola (strain Nara gc5)</name>
    <name type="common">Anthracnose fungus</name>
    <name type="synonym">Colletotrichum gloeosporioides (strain Nara gc5)</name>
    <dbReference type="NCBI Taxonomy" id="1213859"/>
    <lineage>
        <taxon>Eukaryota</taxon>
        <taxon>Fungi</taxon>
        <taxon>Dikarya</taxon>
        <taxon>Ascomycota</taxon>
        <taxon>Pezizomycotina</taxon>
        <taxon>Sordariomycetes</taxon>
        <taxon>Hypocreomycetidae</taxon>
        <taxon>Glomerellales</taxon>
        <taxon>Glomerellaceae</taxon>
        <taxon>Colletotrichum</taxon>
        <taxon>Colletotrichum gloeosporioides species complex</taxon>
    </lineage>
</organism>
<dbReference type="Gene3D" id="2.40.50.40">
    <property type="match status" value="1"/>
</dbReference>
<dbReference type="OrthoDB" id="3341476at2759"/>
<evidence type="ECO:0000256" key="9">
    <source>
        <dbReference type="ARBA" id="ARBA00022884"/>
    </source>
</evidence>
<evidence type="ECO:0000256" key="11">
    <source>
        <dbReference type="ARBA" id="ARBA00023128"/>
    </source>
</evidence>
<keyword evidence="10" id="KW-0695">RNA-directed DNA polymerase</keyword>
<keyword evidence="7" id="KW-0255">Endonuclease</keyword>
<dbReference type="PROSITE" id="PS50013">
    <property type="entry name" value="CHROMO_2"/>
    <property type="match status" value="1"/>
</dbReference>
<dbReference type="PROSITE" id="PS50158">
    <property type="entry name" value="ZF_CCHC"/>
    <property type="match status" value="1"/>
</dbReference>
<dbReference type="Gene3D" id="3.10.10.10">
    <property type="entry name" value="HIV Type 1 Reverse Transcriptase, subunit A, domain 1"/>
    <property type="match status" value="1"/>
</dbReference>
<dbReference type="EMBL" id="ANPB02000011">
    <property type="protein sequence ID" value="KAF4474619.1"/>
    <property type="molecule type" value="Genomic_DNA"/>
</dbReference>
<dbReference type="GO" id="GO:0004519">
    <property type="term" value="F:endonuclease activity"/>
    <property type="evidence" value="ECO:0007669"/>
    <property type="project" value="UniProtKB-KW"/>
</dbReference>
<dbReference type="PANTHER" id="PTHR37984">
    <property type="entry name" value="PROTEIN CBG26694"/>
    <property type="match status" value="1"/>
</dbReference>
<evidence type="ECO:0000256" key="1">
    <source>
        <dbReference type="ARBA" id="ARBA00004173"/>
    </source>
</evidence>
<name>A0A7J6IE68_COLFN</name>
<dbReference type="InterPro" id="IPR001878">
    <property type="entry name" value="Znf_CCHC"/>
</dbReference>
<evidence type="ECO:0000313" key="18">
    <source>
        <dbReference type="EMBL" id="KAF4474619.1"/>
    </source>
</evidence>
<dbReference type="InterPro" id="IPR050951">
    <property type="entry name" value="Retrovirus_Pol_polyprotein"/>
</dbReference>
<keyword evidence="12" id="KW-0479">Metal-binding</keyword>
<feature type="compositionally biased region" description="Basic and acidic residues" evidence="13">
    <location>
        <begin position="349"/>
        <end position="362"/>
    </location>
</feature>
<evidence type="ECO:0000259" key="14">
    <source>
        <dbReference type="PROSITE" id="PS50013"/>
    </source>
</evidence>
<dbReference type="CDD" id="cd01647">
    <property type="entry name" value="RT_LTR"/>
    <property type="match status" value="1"/>
</dbReference>
<dbReference type="SUPFAM" id="SSF53098">
    <property type="entry name" value="Ribonuclease H-like"/>
    <property type="match status" value="1"/>
</dbReference>
<dbReference type="Pfam" id="PF00098">
    <property type="entry name" value="zf-CCHC"/>
    <property type="match status" value="1"/>
</dbReference>
<evidence type="ECO:0000256" key="5">
    <source>
        <dbReference type="ARBA" id="ARBA00022695"/>
    </source>
</evidence>
<dbReference type="RefSeq" id="XP_031875650.2">
    <property type="nucleotide sequence ID" value="XM_032028042.2"/>
</dbReference>
<dbReference type="GO" id="GO:0005739">
    <property type="term" value="C:mitochondrion"/>
    <property type="evidence" value="ECO:0007669"/>
    <property type="project" value="UniProtKB-SubCell"/>
</dbReference>
<dbReference type="Gene3D" id="3.30.420.10">
    <property type="entry name" value="Ribonuclease H-like superfamily/Ribonuclease H"/>
    <property type="match status" value="1"/>
</dbReference>
<keyword evidence="4" id="KW-0808">Transferase</keyword>
<accession>A0A7J6IE68</accession>
<keyword evidence="6" id="KW-0540">Nuclease</keyword>
<dbReference type="SMART" id="SM00298">
    <property type="entry name" value="CHROMO"/>
    <property type="match status" value="1"/>
</dbReference>
<dbReference type="GO" id="GO:0016787">
    <property type="term" value="F:hydrolase activity"/>
    <property type="evidence" value="ECO:0007669"/>
    <property type="project" value="UniProtKB-KW"/>
</dbReference>
<dbReference type="PROSITE" id="PS50878">
    <property type="entry name" value="RT_POL"/>
    <property type="match status" value="1"/>
</dbReference>
<dbReference type="GO" id="GO:0008270">
    <property type="term" value="F:zinc ion binding"/>
    <property type="evidence" value="ECO:0007669"/>
    <property type="project" value="UniProtKB-KW"/>
</dbReference>
<dbReference type="SUPFAM" id="SSF56672">
    <property type="entry name" value="DNA/RNA polymerases"/>
    <property type="match status" value="1"/>
</dbReference>
<feature type="compositionally biased region" description="Basic residues" evidence="13">
    <location>
        <begin position="1523"/>
        <end position="1532"/>
    </location>
</feature>
<dbReference type="CDD" id="cd09274">
    <property type="entry name" value="RNase_HI_RT_Ty3"/>
    <property type="match status" value="1"/>
</dbReference>
<dbReference type="GO" id="GO:0005634">
    <property type="term" value="C:nucleus"/>
    <property type="evidence" value="ECO:0007669"/>
    <property type="project" value="UniProtKB-ARBA"/>
</dbReference>
<evidence type="ECO:0000256" key="7">
    <source>
        <dbReference type="ARBA" id="ARBA00022759"/>
    </source>
</evidence>
<dbReference type="GeneID" id="43612150"/>
<dbReference type="SUPFAM" id="SSF54160">
    <property type="entry name" value="Chromo domain-like"/>
    <property type="match status" value="1"/>
</dbReference>
<dbReference type="InterPro" id="IPR001584">
    <property type="entry name" value="Integrase_cat-core"/>
</dbReference>
<feature type="region of interest" description="Disordered" evidence="13">
    <location>
        <begin position="349"/>
        <end position="404"/>
    </location>
</feature>
<feature type="region of interest" description="Disordered" evidence="13">
    <location>
        <begin position="416"/>
        <end position="462"/>
    </location>
</feature>
<dbReference type="Pfam" id="PF00385">
    <property type="entry name" value="Chromo"/>
    <property type="match status" value="1"/>
</dbReference>
<dbReference type="GO" id="GO:0006338">
    <property type="term" value="P:chromatin remodeling"/>
    <property type="evidence" value="ECO:0007669"/>
    <property type="project" value="UniProtKB-ARBA"/>
</dbReference>